<protein>
    <submittedName>
        <fullName evidence="2">Uncharacterized protein</fullName>
    </submittedName>
</protein>
<accession>A0A2N9HKY0</accession>
<evidence type="ECO:0000256" key="1">
    <source>
        <dbReference type="SAM" id="MobiDB-lite"/>
    </source>
</evidence>
<sequence>MRDFLQGVSFSLWSDSGTPKLLIPLANLVDLQLRGSRIDWSALVWAQWVSRELMISLNLKRARKIWEKERERLIRRGPGSFPPTAATTTTTVNQPRATKTHRDHHRESTVNHHKPNKNPNPPAQRPKPTSGQPRQRPKPSANPPPQADLGSANPTTTPSHRFNHPRPRQRPKPTESTIPGLGKDPNPPNQPPQASAKTQTHQGKDPNPLNQQTQCKPTTPGRSRQRKPNNHPKPPIQPPQATTESTSFVGREIGTQITRKREAQPPNQPVLPSTTTTPASPSHHRINQFRASTESRKSKERRESRKQMRRREKFSEEMRRERKKSEEIACEMVGSGLKKLIF</sequence>
<dbReference type="EMBL" id="OIVN01003638">
    <property type="protein sequence ID" value="SPD12598.1"/>
    <property type="molecule type" value="Genomic_DNA"/>
</dbReference>
<feature type="region of interest" description="Disordered" evidence="1">
    <location>
        <begin position="74"/>
        <end position="325"/>
    </location>
</feature>
<dbReference type="AlphaFoldDB" id="A0A2N9HKY0"/>
<feature type="compositionally biased region" description="Low complexity" evidence="1">
    <location>
        <begin position="272"/>
        <end position="281"/>
    </location>
</feature>
<feature type="compositionally biased region" description="Polar residues" evidence="1">
    <location>
        <begin position="208"/>
        <end position="222"/>
    </location>
</feature>
<evidence type="ECO:0000313" key="2">
    <source>
        <dbReference type="EMBL" id="SPD12598.1"/>
    </source>
</evidence>
<name>A0A2N9HKY0_FAGSY</name>
<feature type="compositionally biased region" description="Basic and acidic residues" evidence="1">
    <location>
        <begin position="293"/>
        <end position="306"/>
    </location>
</feature>
<proteinExistence type="predicted"/>
<organism evidence="2">
    <name type="scientific">Fagus sylvatica</name>
    <name type="common">Beechnut</name>
    <dbReference type="NCBI Taxonomy" id="28930"/>
    <lineage>
        <taxon>Eukaryota</taxon>
        <taxon>Viridiplantae</taxon>
        <taxon>Streptophyta</taxon>
        <taxon>Embryophyta</taxon>
        <taxon>Tracheophyta</taxon>
        <taxon>Spermatophyta</taxon>
        <taxon>Magnoliopsida</taxon>
        <taxon>eudicotyledons</taxon>
        <taxon>Gunneridae</taxon>
        <taxon>Pentapetalae</taxon>
        <taxon>rosids</taxon>
        <taxon>fabids</taxon>
        <taxon>Fagales</taxon>
        <taxon>Fagaceae</taxon>
        <taxon>Fagus</taxon>
    </lineage>
</organism>
<reference evidence="2" key="1">
    <citation type="submission" date="2018-02" db="EMBL/GenBank/DDBJ databases">
        <authorList>
            <person name="Cohen D.B."/>
            <person name="Kent A.D."/>
        </authorList>
    </citation>
    <scope>NUCLEOTIDE SEQUENCE</scope>
</reference>
<gene>
    <name evidence="2" type="ORF">FSB_LOCUS40480</name>
</gene>
<feature type="compositionally biased region" description="Basic and acidic residues" evidence="1">
    <location>
        <begin position="313"/>
        <end position="325"/>
    </location>
</feature>
<feature type="compositionally biased region" description="Basic residues" evidence="1">
    <location>
        <begin position="161"/>
        <end position="171"/>
    </location>
</feature>